<dbReference type="GeneID" id="42300883"/>
<accession>A0A5P9P2L9</accession>
<dbReference type="Pfam" id="PF02423">
    <property type="entry name" value="OCD_Mu_crystall"/>
    <property type="match status" value="1"/>
</dbReference>
<dbReference type="Gene3D" id="3.30.1780.10">
    <property type="entry name" value="ornithine cyclodeaminase, domain 1"/>
    <property type="match status" value="1"/>
</dbReference>
<dbReference type="GO" id="GO:0005737">
    <property type="term" value="C:cytoplasm"/>
    <property type="evidence" value="ECO:0007669"/>
    <property type="project" value="TreeGrafter"/>
</dbReference>
<gene>
    <name evidence="1" type="ORF">GCU68_07505</name>
</gene>
<dbReference type="PANTHER" id="PTHR13812:SF19">
    <property type="entry name" value="KETIMINE REDUCTASE MU-CRYSTALLIN"/>
    <property type="match status" value="1"/>
</dbReference>
<dbReference type="RefSeq" id="WP_152940348.1">
    <property type="nucleotide sequence ID" value="NZ_CP045488.1"/>
</dbReference>
<dbReference type="SUPFAM" id="SSF51735">
    <property type="entry name" value="NAD(P)-binding Rossmann-fold domains"/>
    <property type="match status" value="1"/>
</dbReference>
<evidence type="ECO:0000313" key="2">
    <source>
        <dbReference type="Proteomes" id="UP000326170"/>
    </source>
</evidence>
<dbReference type="AlphaFoldDB" id="A0A5P9P2L9"/>
<dbReference type="InterPro" id="IPR023401">
    <property type="entry name" value="ODC_N"/>
</dbReference>
<organism evidence="1 2">
    <name type="scientific">Natronorubrum aibiense</name>
    <dbReference type="NCBI Taxonomy" id="348826"/>
    <lineage>
        <taxon>Archaea</taxon>
        <taxon>Methanobacteriati</taxon>
        <taxon>Methanobacteriota</taxon>
        <taxon>Stenosarchaea group</taxon>
        <taxon>Halobacteria</taxon>
        <taxon>Halobacteriales</taxon>
        <taxon>Natrialbaceae</taxon>
        <taxon>Natronorubrum</taxon>
    </lineage>
</organism>
<dbReference type="OrthoDB" id="182805at2157"/>
<dbReference type="EMBL" id="CP045488">
    <property type="protein sequence ID" value="QFU82381.1"/>
    <property type="molecule type" value="Genomic_DNA"/>
</dbReference>
<proteinExistence type="predicted"/>
<dbReference type="PIRSF" id="PIRSF001439">
    <property type="entry name" value="CryM"/>
    <property type="match status" value="1"/>
</dbReference>
<reference evidence="1 2" key="1">
    <citation type="journal article" date="2007" name="Int. J. Syst. Evol. Microbiol.">
        <title>Natronorubrum sulfidifaciens sp. nov., an extremely haloalkaliphilic archaeon isolated from Aiding salt lake in Xin-Jiang, China.</title>
        <authorList>
            <person name="Cui H.L."/>
            <person name="Tohty D."/>
            <person name="Liu H.C."/>
            <person name="Liu S.J."/>
            <person name="Oren A."/>
            <person name="Zhou P.J."/>
        </authorList>
    </citation>
    <scope>NUCLEOTIDE SEQUENCE [LARGE SCALE GENOMIC DNA]</scope>
    <source>
        <strain evidence="1 2">7-3</strain>
    </source>
</reference>
<dbReference type="Gene3D" id="3.40.50.720">
    <property type="entry name" value="NAD(P)-binding Rossmann-like Domain"/>
    <property type="match status" value="1"/>
</dbReference>
<name>A0A5P9P2L9_9EURY</name>
<dbReference type="InterPro" id="IPR036291">
    <property type="entry name" value="NAD(P)-bd_dom_sf"/>
</dbReference>
<keyword evidence="2" id="KW-1185">Reference proteome</keyword>
<dbReference type="PANTHER" id="PTHR13812">
    <property type="entry name" value="KETIMINE REDUCTASE MU-CRYSTALLIN"/>
    <property type="match status" value="1"/>
</dbReference>
<sequence length="310" mass="32918">MAGFPILTDDDVYAQFDYETVVDAMRDAFVERAAGTLEAPPRWYVDAGAGELVFTVGAATGPTNASGFRVYGNYSDSGDDQTQLVAVFDATSGTFEGLLVGHATGGLRTGGIGGVAIDALATADSETLGVLGSGFQARTQVGAASAVREFEEILVYSPTAENRTTFAETVADDVDPPVRAVDEPEPVVRAADALICATDSETPVFDPDWLESGMHVTTIGPRFEDAHELPLEVVDRADVITTDSLPQVDDYDRPYIASGTDRERMVELADVLEKPELGRTSDDDITLFCSVGLAGTEVVLGTRFLEKFAA</sequence>
<evidence type="ECO:0000313" key="1">
    <source>
        <dbReference type="EMBL" id="QFU82381.1"/>
    </source>
</evidence>
<dbReference type="Proteomes" id="UP000326170">
    <property type="component" value="Chromosome"/>
</dbReference>
<dbReference type="KEGG" id="nas:GCU68_07505"/>
<protein>
    <submittedName>
        <fullName evidence="1">Ornithine cyclodeaminase family protein</fullName>
    </submittedName>
</protein>
<dbReference type="InterPro" id="IPR003462">
    <property type="entry name" value="ODC_Mu_crystall"/>
</dbReference>